<proteinExistence type="predicted"/>
<dbReference type="SUPFAM" id="SSF49899">
    <property type="entry name" value="Concanavalin A-like lectins/glucanases"/>
    <property type="match status" value="1"/>
</dbReference>
<dbReference type="Proteomes" id="UP000007266">
    <property type="component" value="Linkage group 3"/>
</dbReference>
<dbReference type="InterPro" id="IPR001791">
    <property type="entry name" value="Laminin_G"/>
</dbReference>
<reference evidence="9 10" key="2">
    <citation type="journal article" date="2010" name="Nucleic Acids Res.">
        <title>BeetleBase in 2010: revisions to provide comprehensive genomic information for Tribolium castaneum.</title>
        <authorList>
            <person name="Kim H.S."/>
            <person name="Murphy T."/>
            <person name="Xia J."/>
            <person name="Caragea D."/>
            <person name="Park Y."/>
            <person name="Beeman R.W."/>
            <person name="Lorenzen M.D."/>
            <person name="Butcher S."/>
            <person name="Manak J.R."/>
            <person name="Brown S.J."/>
        </authorList>
    </citation>
    <scope>GENOME REANNOTATION</scope>
    <source>
        <strain evidence="9 10">Georgia GA2</strain>
    </source>
</reference>
<dbReference type="Gene3D" id="2.60.120.200">
    <property type="match status" value="1"/>
</dbReference>
<dbReference type="SMART" id="SM00209">
    <property type="entry name" value="TSP1"/>
    <property type="match status" value="1"/>
</dbReference>
<gene>
    <name evidence="9" type="primary">AUGUSTUS-3.0.2_32543</name>
    <name evidence="9" type="ORF">TcasGA2_TC032543</name>
</gene>
<dbReference type="InterPro" id="IPR036383">
    <property type="entry name" value="TSP1_rpt_sf"/>
</dbReference>
<dbReference type="KEGG" id="tca:100142103"/>
<dbReference type="InterPro" id="IPR000884">
    <property type="entry name" value="TSP1_rpt"/>
</dbReference>
<keyword evidence="2" id="KW-0964">Secreted</keyword>
<evidence type="ECO:0000313" key="9">
    <source>
        <dbReference type="EMBL" id="KYB28475.1"/>
    </source>
</evidence>
<comment type="subcellular location">
    <subcellularLocation>
        <location evidence="1">Secreted</location>
    </subcellularLocation>
</comment>
<feature type="chain" id="PRO_5007300185" description="Thrombospondin-like N-terminal domain-containing protein" evidence="7">
    <location>
        <begin position="18"/>
        <end position="411"/>
    </location>
</feature>
<dbReference type="PANTHER" id="PTHR22906">
    <property type="entry name" value="PROPERDIN"/>
    <property type="match status" value="1"/>
</dbReference>
<sequence>MFVLSVLFTVLVSYGNCCDLEQFFSEKQVSVEESASTSQIVFRGFTIASEATPNDLRGVFTAYFELINTYKGAEALEAWGADNYRRINVTFLTRPSGECSEGSQVPREYIIFCNLVNDELRATSVAKWDESADQRVWAALGWSSWSDWSACSVSCSSGIQQRTRHCLISDCPGFNVEQRHCNLFGCDETVNPLALEESRFFHPSKDRWQTVPNRPTAWRLKPNSYIWVPSMQLFPDAKIRPFPREFALFVTLRVQNQSTMGTIFSLRSRRRQDTYLSLEIAGIDLKLIHAASNGTDVVRIPSQLGDGLWHQIAISIRDDSVVDSYVDCEWSRTDILRSHTLDIPDDSDLIIGYLFTGDLEQLSIVPDPRLVSLQCSSLRTPIIDPSVKDVEESKPKKSIKHPKQTRTKSDN</sequence>
<dbReference type="OrthoDB" id="5989160at2759"/>
<dbReference type="InterPro" id="IPR048287">
    <property type="entry name" value="TSPN-like_N"/>
</dbReference>
<dbReference type="STRING" id="7070.A0A139WKY4"/>
<evidence type="ECO:0000256" key="4">
    <source>
        <dbReference type="ARBA" id="ARBA00022737"/>
    </source>
</evidence>
<evidence type="ECO:0000256" key="1">
    <source>
        <dbReference type="ARBA" id="ARBA00004613"/>
    </source>
</evidence>
<dbReference type="Pfam" id="PF02210">
    <property type="entry name" value="Laminin_G_2"/>
    <property type="match status" value="1"/>
</dbReference>
<evidence type="ECO:0000313" key="10">
    <source>
        <dbReference type="Proteomes" id="UP000007266"/>
    </source>
</evidence>
<feature type="compositionally biased region" description="Basic residues" evidence="6">
    <location>
        <begin position="396"/>
        <end position="411"/>
    </location>
</feature>
<keyword evidence="3 7" id="KW-0732">Signal</keyword>
<dbReference type="SUPFAM" id="SSF82895">
    <property type="entry name" value="TSP-1 type 1 repeat"/>
    <property type="match status" value="1"/>
</dbReference>
<evidence type="ECO:0000256" key="7">
    <source>
        <dbReference type="SAM" id="SignalP"/>
    </source>
</evidence>
<dbReference type="FunCoup" id="A0A139WKY4">
    <property type="interactions" value="1"/>
</dbReference>
<feature type="domain" description="Thrombospondin-like N-terminal" evidence="8">
    <location>
        <begin position="191"/>
        <end position="368"/>
    </location>
</feature>
<dbReference type="PROSITE" id="PS50092">
    <property type="entry name" value="TSP1"/>
    <property type="match status" value="1"/>
</dbReference>
<accession>A0A139WKY4</accession>
<feature type="signal peptide" evidence="7">
    <location>
        <begin position="1"/>
        <end position="17"/>
    </location>
</feature>
<evidence type="ECO:0000256" key="5">
    <source>
        <dbReference type="ARBA" id="ARBA00023157"/>
    </source>
</evidence>
<dbReference type="eggNOG" id="ENOG502S4ZV">
    <property type="taxonomic scope" value="Eukaryota"/>
</dbReference>
<keyword evidence="5" id="KW-1015">Disulfide bond</keyword>
<dbReference type="SMART" id="SM00210">
    <property type="entry name" value="TSPN"/>
    <property type="match status" value="1"/>
</dbReference>
<keyword evidence="4" id="KW-0677">Repeat</keyword>
<name>A0A139WKY4_TRICA</name>
<evidence type="ECO:0000256" key="2">
    <source>
        <dbReference type="ARBA" id="ARBA00022525"/>
    </source>
</evidence>
<dbReference type="InterPro" id="IPR052065">
    <property type="entry name" value="Compl_asym_regulator"/>
</dbReference>
<dbReference type="AlphaFoldDB" id="A0A139WKY4"/>
<keyword evidence="10" id="KW-1185">Reference proteome</keyword>
<dbReference type="InterPro" id="IPR013320">
    <property type="entry name" value="ConA-like_dom_sf"/>
</dbReference>
<dbReference type="Pfam" id="PF00090">
    <property type="entry name" value="TSP_1"/>
    <property type="match status" value="1"/>
</dbReference>
<organism evidence="9 10">
    <name type="scientific">Tribolium castaneum</name>
    <name type="common">Red flour beetle</name>
    <dbReference type="NCBI Taxonomy" id="7070"/>
    <lineage>
        <taxon>Eukaryota</taxon>
        <taxon>Metazoa</taxon>
        <taxon>Ecdysozoa</taxon>
        <taxon>Arthropoda</taxon>
        <taxon>Hexapoda</taxon>
        <taxon>Insecta</taxon>
        <taxon>Pterygota</taxon>
        <taxon>Neoptera</taxon>
        <taxon>Endopterygota</taxon>
        <taxon>Coleoptera</taxon>
        <taxon>Polyphaga</taxon>
        <taxon>Cucujiformia</taxon>
        <taxon>Tenebrionidae</taxon>
        <taxon>Tenebrionidae incertae sedis</taxon>
        <taxon>Tribolium</taxon>
    </lineage>
</organism>
<dbReference type="PANTHER" id="PTHR22906:SF43">
    <property type="entry name" value="PROPERDIN"/>
    <property type="match status" value="1"/>
</dbReference>
<feature type="compositionally biased region" description="Basic and acidic residues" evidence="6">
    <location>
        <begin position="386"/>
        <end position="395"/>
    </location>
</feature>
<dbReference type="Gene3D" id="2.20.100.10">
    <property type="entry name" value="Thrombospondin type-1 (TSP1) repeat"/>
    <property type="match status" value="1"/>
</dbReference>
<dbReference type="EMBL" id="KQ971326">
    <property type="protein sequence ID" value="KYB28475.1"/>
    <property type="molecule type" value="Genomic_DNA"/>
</dbReference>
<evidence type="ECO:0000256" key="6">
    <source>
        <dbReference type="SAM" id="MobiDB-lite"/>
    </source>
</evidence>
<protein>
    <recommendedName>
        <fullName evidence="8">Thrombospondin-like N-terminal domain-containing protein</fullName>
    </recommendedName>
</protein>
<dbReference type="InParanoid" id="A0A139WKY4"/>
<reference evidence="9 10" key="1">
    <citation type="journal article" date="2008" name="Nature">
        <title>The genome of the model beetle and pest Tribolium castaneum.</title>
        <authorList>
            <consortium name="Tribolium Genome Sequencing Consortium"/>
            <person name="Richards S."/>
            <person name="Gibbs R.A."/>
            <person name="Weinstock G.M."/>
            <person name="Brown S.J."/>
            <person name="Denell R."/>
            <person name="Beeman R.W."/>
            <person name="Gibbs R."/>
            <person name="Beeman R.W."/>
            <person name="Brown S.J."/>
            <person name="Bucher G."/>
            <person name="Friedrich M."/>
            <person name="Grimmelikhuijzen C.J."/>
            <person name="Klingler M."/>
            <person name="Lorenzen M."/>
            <person name="Richards S."/>
            <person name="Roth S."/>
            <person name="Schroder R."/>
            <person name="Tautz D."/>
            <person name="Zdobnov E.M."/>
            <person name="Muzny D."/>
            <person name="Gibbs R.A."/>
            <person name="Weinstock G.M."/>
            <person name="Attaway T."/>
            <person name="Bell S."/>
            <person name="Buhay C.J."/>
            <person name="Chandrabose M.N."/>
            <person name="Chavez D."/>
            <person name="Clerk-Blankenburg K.P."/>
            <person name="Cree A."/>
            <person name="Dao M."/>
            <person name="Davis C."/>
            <person name="Chacko J."/>
            <person name="Dinh H."/>
            <person name="Dugan-Rocha S."/>
            <person name="Fowler G."/>
            <person name="Garner T.T."/>
            <person name="Garnes J."/>
            <person name="Gnirke A."/>
            <person name="Hawes A."/>
            <person name="Hernandez J."/>
            <person name="Hines S."/>
            <person name="Holder M."/>
            <person name="Hume J."/>
            <person name="Jhangiani S.N."/>
            <person name="Joshi V."/>
            <person name="Khan Z.M."/>
            <person name="Jackson L."/>
            <person name="Kovar C."/>
            <person name="Kowis A."/>
            <person name="Lee S."/>
            <person name="Lewis L.R."/>
            <person name="Margolis J."/>
            <person name="Morgan M."/>
            <person name="Nazareth L.V."/>
            <person name="Nguyen N."/>
            <person name="Okwuonu G."/>
            <person name="Parker D."/>
            <person name="Richards S."/>
            <person name="Ruiz S.J."/>
            <person name="Santibanez J."/>
            <person name="Savard J."/>
            <person name="Scherer S.E."/>
            <person name="Schneider B."/>
            <person name="Sodergren E."/>
            <person name="Tautz D."/>
            <person name="Vattahil S."/>
            <person name="Villasana D."/>
            <person name="White C.S."/>
            <person name="Wright R."/>
            <person name="Park Y."/>
            <person name="Beeman R.W."/>
            <person name="Lord J."/>
            <person name="Oppert B."/>
            <person name="Lorenzen M."/>
            <person name="Brown S."/>
            <person name="Wang L."/>
            <person name="Savard J."/>
            <person name="Tautz D."/>
            <person name="Richards S."/>
            <person name="Weinstock G."/>
            <person name="Gibbs R.A."/>
            <person name="Liu Y."/>
            <person name="Worley K."/>
            <person name="Weinstock G."/>
            <person name="Elsik C.G."/>
            <person name="Reese J.T."/>
            <person name="Elhaik E."/>
            <person name="Landan G."/>
            <person name="Graur D."/>
            <person name="Arensburger P."/>
            <person name="Atkinson P."/>
            <person name="Beeman R.W."/>
            <person name="Beidler J."/>
            <person name="Brown S.J."/>
            <person name="Demuth J.P."/>
            <person name="Drury D.W."/>
            <person name="Du Y.Z."/>
            <person name="Fujiwara H."/>
            <person name="Lorenzen M."/>
            <person name="Maselli V."/>
            <person name="Osanai M."/>
            <person name="Park Y."/>
            <person name="Robertson H.M."/>
            <person name="Tu Z."/>
            <person name="Wang J.J."/>
            <person name="Wang S."/>
            <person name="Richards S."/>
            <person name="Song H."/>
            <person name="Zhang L."/>
            <person name="Sodergren E."/>
            <person name="Werner D."/>
            <person name="Stanke M."/>
            <person name="Morgenstern B."/>
            <person name="Solovyev V."/>
            <person name="Kosarev P."/>
            <person name="Brown G."/>
            <person name="Chen H.C."/>
            <person name="Ermolaeva O."/>
            <person name="Hlavina W."/>
            <person name="Kapustin Y."/>
            <person name="Kiryutin B."/>
            <person name="Kitts P."/>
            <person name="Maglott D."/>
            <person name="Pruitt K."/>
            <person name="Sapojnikov V."/>
            <person name="Souvorov A."/>
            <person name="Mackey A.J."/>
            <person name="Waterhouse R.M."/>
            <person name="Wyder S."/>
            <person name="Zdobnov E.M."/>
            <person name="Zdobnov E.M."/>
            <person name="Wyder S."/>
            <person name="Kriventseva E.V."/>
            <person name="Kadowaki T."/>
            <person name="Bork P."/>
            <person name="Aranda M."/>
            <person name="Bao R."/>
            <person name="Beermann A."/>
            <person name="Berns N."/>
            <person name="Bolognesi R."/>
            <person name="Bonneton F."/>
            <person name="Bopp D."/>
            <person name="Brown S.J."/>
            <person name="Bucher G."/>
            <person name="Butts T."/>
            <person name="Chaumot A."/>
            <person name="Denell R.E."/>
            <person name="Ferrier D.E."/>
            <person name="Friedrich M."/>
            <person name="Gordon C.M."/>
            <person name="Jindra M."/>
            <person name="Klingler M."/>
            <person name="Lan Q."/>
            <person name="Lattorff H.M."/>
            <person name="Laudet V."/>
            <person name="von Levetsow C."/>
            <person name="Liu Z."/>
            <person name="Lutz R."/>
            <person name="Lynch J.A."/>
            <person name="da Fonseca R.N."/>
            <person name="Posnien N."/>
            <person name="Reuter R."/>
            <person name="Roth S."/>
            <person name="Savard J."/>
            <person name="Schinko J.B."/>
            <person name="Schmitt C."/>
            <person name="Schoppmeier M."/>
            <person name="Schroder R."/>
            <person name="Shippy T.D."/>
            <person name="Simonnet F."/>
            <person name="Marques-Souza H."/>
            <person name="Tautz D."/>
            <person name="Tomoyasu Y."/>
            <person name="Trauner J."/>
            <person name="Van der Zee M."/>
            <person name="Vervoort M."/>
            <person name="Wittkopp N."/>
            <person name="Wimmer E.A."/>
            <person name="Yang X."/>
            <person name="Jones A.K."/>
            <person name="Sattelle D.B."/>
            <person name="Ebert P.R."/>
            <person name="Nelson D."/>
            <person name="Scott J.G."/>
            <person name="Beeman R.W."/>
            <person name="Muthukrishnan S."/>
            <person name="Kramer K.J."/>
            <person name="Arakane Y."/>
            <person name="Beeman R.W."/>
            <person name="Zhu Q."/>
            <person name="Hogenkamp D."/>
            <person name="Dixit R."/>
            <person name="Oppert B."/>
            <person name="Jiang H."/>
            <person name="Zou Z."/>
            <person name="Marshall J."/>
            <person name="Elpidina E."/>
            <person name="Vinokurov K."/>
            <person name="Oppert C."/>
            <person name="Zou Z."/>
            <person name="Evans J."/>
            <person name="Lu Z."/>
            <person name="Zhao P."/>
            <person name="Sumathipala N."/>
            <person name="Altincicek B."/>
            <person name="Vilcinskas A."/>
            <person name="Williams M."/>
            <person name="Hultmark D."/>
            <person name="Hetru C."/>
            <person name="Jiang H."/>
            <person name="Grimmelikhuijzen C.J."/>
            <person name="Hauser F."/>
            <person name="Cazzamali G."/>
            <person name="Williamson M."/>
            <person name="Park Y."/>
            <person name="Li B."/>
            <person name="Tanaka Y."/>
            <person name="Predel R."/>
            <person name="Neupert S."/>
            <person name="Schachtner J."/>
            <person name="Verleyen P."/>
            <person name="Raible F."/>
            <person name="Bork P."/>
            <person name="Friedrich M."/>
            <person name="Walden K.K."/>
            <person name="Robertson H.M."/>
            <person name="Angeli S."/>
            <person name="Foret S."/>
            <person name="Bucher G."/>
            <person name="Schuetz S."/>
            <person name="Maleszka R."/>
            <person name="Wimmer E.A."/>
            <person name="Beeman R.W."/>
            <person name="Lorenzen M."/>
            <person name="Tomoyasu Y."/>
            <person name="Miller S.C."/>
            <person name="Grossmann D."/>
            <person name="Bucher G."/>
        </authorList>
    </citation>
    <scope>NUCLEOTIDE SEQUENCE [LARGE SCALE GENOMIC DNA]</scope>
    <source>
        <strain evidence="9 10">Georgia GA2</strain>
    </source>
</reference>
<feature type="region of interest" description="Disordered" evidence="6">
    <location>
        <begin position="386"/>
        <end position="411"/>
    </location>
</feature>
<evidence type="ECO:0000256" key="3">
    <source>
        <dbReference type="ARBA" id="ARBA00022729"/>
    </source>
</evidence>
<evidence type="ECO:0000259" key="8">
    <source>
        <dbReference type="SMART" id="SM00210"/>
    </source>
</evidence>